<dbReference type="SMART" id="SM00233">
    <property type="entry name" value="PH"/>
    <property type="match status" value="1"/>
</dbReference>
<feature type="domain" description="PH" evidence="1">
    <location>
        <begin position="49"/>
        <end position="138"/>
    </location>
</feature>
<sequence>SEPRTVLISCHDEHRYLLDFQNAEENLIFRIAYASVVDNSFDLNKFNRTLLLKGHVAKKSLSKFKDRYLILVPRKLFILSTKTSVYPRSVLSLLDATPRYDEVRNTVHLDVLGKEYVFRGDTKEESLEWFVALAHGCGLS</sequence>
<proteinExistence type="predicted"/>
<keyword evidence="3" id="KW-1185">Reference proteome</keyword>
<name>A0ABQ5RM54_9CHLO</name>
<evidence type="ECO:0000259" key="1">
    <source>
        <dbReference type="PROSITE" id="PS50003"/>
    </source>
</evidence>
<protein>
    <recommendedName>
        <fullName evidence="1">PH domain-containing protein</fullName>
    </recommendedName>
</protein>
<feature type="non-terminal residue" evidence="2">
    <location>
        <position position="1"/>
    </location>
</feature>
<dbReference type="SUPFAM" id="SSF50729">
    <property type="entry name" value="PH domain-like"/>
    <property type="match status" value="1"/>
</dbReference>
<evidence type="ECO:0000313" key="3">
    <source>
        <dbReference type="Proteomes" id="UP001165090"/>
    </source>
</evidence>
<dbReference type="EMBL" id="BSDZ01000003">
    <property type="protein sequence ID" value="GLI58541.1"/>
    <property type="molecule type" value="Genomic_DNA"/>
</dbReference>
<evidence type="ECO:0000313" key="2">
    <source>
        <dbReference type="EMBL" id="GLI58541.1"/>
    </source>
</evidence>
<dbReference type="Gene3D" id="2.30.29.30">
    <property type="entry name" value="Pleckstrin-homology domain (PH domain)/Phosphotyrosine-binding domain (PTB)"/>
    <property type="match status" value="1"/>
</dbReference>
<comment type="caution">
    <text evidence="2">The sequence shown here is derived from an EMBL/GenBank/DDBJ whole genome shotgun (WGS) entry which is preliminary data.</text>
</comment>
<organism evidence="2 3">
    <name type="scientific">Volvox africanus</name>
    <dbReference type="NCBI Taxonomy" id="51714"/>
    <lineage>
        <taxon>Eukaryota</taxon>
        <taxon>Viridiplantae</taxon>
        <taxon>Chlorophyta</taxon>
        <taxon>core chlorophytes</taxon>
        <taxon>Chlorophyceae</taxon>
        <taxon>CS clade</taxon>
        <taxon>Chlamydomonadales</taxon>
        <taxon>Volvocaceae</taxon>
        <taxon>Volvox</taxon>
    </lineage>
</organism>
<reference evidence="2 3" key="1">
    <citation type="journal article" date="2023" name="IScience">
        <title>Expanded male sex-determining region conserved during the evolution of homothallism in the green alga Volvox.</title>
        <authorList>
            <person name="Yamamoto K."/>
            <person name="Matsuzaki R."/>
            <person name="Mahakham W."/>
            <person name="Heman W."/>
            <person name="Sekimoto H."/>
            <person name="Kawachi M."/>
            <person name="Minakuchi Y."/>
            <person name="Toyoda A."/>
            <person name="Nozaki H."/>
        </authorList>
    </citation>
    <scope>NUCLEOTIDE SEQUENCE [LARGE SCALE GENOMIC DNA]</scope>
    <source>
        <strain evidence="2 3">NIES-4468</strain>
    </source>
</reference>
<dbReference type="InterPro" id="IPR011993">
    <property type="entry name" value="PH-like_dom_sf"/>
</dbReference>
<dbReference type="InterPro" id="IPR001849">
    <property type="entry name" value="PH_domain"/>
</dbReference>
<accession>A0ABQ5RM54</accession>
<gene>
    <name evidence="2" type="ORF">VaNZ11_000284</name>
</gene>
<dbReference type="Proteomes" id="UP001165090">
    <property type="component" value="Unassembled WGS sequence"/>
</dbReference>
<dbReference type="PROSITE" id="PS50003">
    <property type="entry name" value="PH_DOMAIN"/>
    <property type="match status" value="1"/>
</dbReference>